<evidence type="ECO:0000313" key="2">
    <source>
        <dbReference type="Proteomes" id="UP001604267"/>
    </source>
</evidence>
<reference evidence="1 2" key="1">
    <citation type="submission" date="2024-10" db="EMBL/GenBank/DDBJ databases">
        <title>The Natural Products Discovery Center: Release of the First 8490 Sequenced Strains for Exploring Actinobacteria Biosynthetic Diversity.</title>
        <authorList>
            <person name="Kalkreuter E."/>
            <person name="Kautsar S.A."/>
            <person name="Yang D."/>
            <person name="Bader C.D."/>
            <person name="Teijaro C.N."/>
            <person name="Fluegel L."/>
            <person name="Davis C.M."/>
            <person name="Simpson J.R."/>
            <person name="Lauterbach L."/>
            <person name="Steele A.D."/>
            <person name="Gui C."/>
            <person name="Meng S."/>
            <person name="Li G."/>
            <person name="Viehrig K."/>
            <person name="Ye F."/>
            <person name="Su P."/>
            <person name="Kiefer A.F."/>
            <person name="Nichols A."/>
            <person name="Cepeda A.J."/>
            <person name="Yan W."/>
            <person name="Fan B."/>
            <person name="Jiang Y."/>
            <person name="Adhikari A."/>
            <person name="Zheng C.-J."/>
            <person name="Schuster L."/>
            <person name="Cowan T.M."/>
            <person name="Smanski M.J."/>
            <person name="Chevrette M.G."/>
            <person name="De Carvalho L.P.S."/>
            <person name="Shen B."/>
        </authorList>
    </citation>
    <scope>NUCLEOTIDE SEQUENCE [LARGE SCALE GENOMIC DNA]</scope>
    <source>
        <strain evidence="1 2">NPDC048320</strain>
    </source>
</reference>
<keyword evidence="2" id="KW-1185">Reference proteome</keyword>
<protein>
    <submittedName>
        <fullName evidence="1">Uncharacterized protein</fullName>
    </submittedName>
</protein>
<evidence type="ECO:0000313" key="1">
    <source>
        <dbReference type="EMBL" id="MFG3013056.1"/>
    </source>
</evidence>
<proteinExistence type="predicted"/>
<sequence>MAATEAQPPAAPSGGHLLSSADRWVLERGRDITDLQRACSGSRLRLTTSGQLQSLHLDPAHWWAGLCRAADRPYTTAERGRLPAGAHAGPPCRT</sequence>
<comment type="caution">
    <text evidence="1">The sequence shown here is derived from an EMBL/GenBank/DDBJ whole genome shotgun (WGS) entry which is preliminary data.</text>
</comment>
<dbReference type="Proteomes" id="UP001604267">
    <property type="component" value="Unassembled WGS sequence"/>
</dbReference>
<dbReference type="RefSeq" id="WP_392819273.1">
    <property type="nucleotide sequence ID" value="NZ_JBICYV010000010.1"/>
</dbReference>
<name>A0ABW7BBL0_9ACTN</name>
<gene>
    <name evidence="1" type="ORF">ACGFZB_21830</name>
</gene>
<dbReference type="EMBL" id="JBICYV010000010">
    <property type="protein sequence ID" value="MFG3013056.1"/>
    <property type="molecule type" value="Genomic_DNA"/>
</dbReference>
<accession>A0ABW7BBL0</accession>
<organism evidence="1 2">
    <name type="scientific">Streptomyces cinerochromogenes</name>
    <dbReference type="NCBI Taxonomy" id="66422"/>
    <lineage>
        <taxon>Bacteria</taxon>
        <taxon>Bacillati</taxon>
        <taxon>Actinomycetota</taxon>
        <taxon>Actinomycetes</taxon>
        <taxon>Kitasatosporales</taxon>
        <taxon>Streptomycetaceae</taxon>
        <taxon>Streptomyces</taxon>
    </lineage>
</organism>